<name>A0ABU9IDH4_9SPHN</name>
<dbReference type="Proteomes" id="UP001497045">
    <property type="component" value="Unassembled WGS sequence"/>
</dbReference>
<comment type="caution">
    <text evidence="1">The sequence shown here is derived from an EMBL/GenBank/DDBJ whole genome shotgun (WGS) entry which is preliminary data.</text>
</comment>
<organism evidence="1 2">
    <name type="scientific">Aurantiacibacter gilvus</name>
    <dbReference type="NCBI Taxonomy" id="3139141"/>
    <lineage>
        <taxon>Bacteria</taxon>
        <taxon>Pseudomonadati</taxon>
        <taxon>Pseudomonadota</taxon>
        <taxon>Alphaproteobacteria</taxon>
        <taxon>Sphingomonadales</taxon>
        <taxon>Erythrobacteraceae</taxon>
        <taxon>Aurantiacibacter</taxon>
    </lineage>
</organism>
<sequence length="116" mass="13033">MPRKTIGEIEFGKVYPMYVQKVEKKGRTKVELDEVIAWLTGYDEAGLAGQIAKENDFATFFAEAPALNPAADQITGVICGYRVEEIEDPLTQKIRWLDKIVDELAKGKAMEKIKRG</sequence>
<dbReference type="InterPro" id="IPR023204">
    <property type="entry name" value="SP1917_dom_sf"/>
</dbReference>
<dbReference type="RefSeq" id="WP_341672987.1">
    <property type="nucleotide sequence ID" value="NZ_JBBYHV010000001.1"/>
</dbReference>
<dbReference type="InterPro" id="IPR014580">
    <property type="entry name" value="UCP033199"/>
</dbReference>
<proteinExistence type="predicted"/>
<keyword evidence="2" id="KW-1185">Reference proteome</keyword>
<evidence type="ECO:0000313" key="1">
    <source>
        <dbReference type="EMBL" id="MEL1250468.1"/>
    </source>
</evidence>
<dbReference type="Pfam" id="PF09966">
    <property type="entry name" value="DUF2200"/>
    <property type="match status" value="1"/>
</dbReference>
<reference evidence="1 2" key="1">
    <citation type="submission" date="2024-04" db="EMBL/GenBank/DDBJ databases">
        <title>Aurantiacibacter sp. DGU6 16S ribosomal RNA gene Genome sequencing and assembly.</title>
        <authorList>
            <person name="Park S."/>
        </authorList>
    </citation>
    <scope>NUCLEOTIDE SEQUENCE [LARGE SCALE GENOMIC DNA]</scope>
    <source>
        <strain evidence="1 2">DGU6</strain>
    </source>
</reference>
<dbReference type="Gene3D" id="1.10.8.290">
    <property type="entry name" value="uncharacterized protein sp1917 domain"/>
    <property type="match status" value="1"/>
</dbReference>
<dbReference type="EMBL" id="JBBYHV010000001">
    <property type="protein sequence ID" value="MEL1250468.1"/>
    <property type="molecule type" value="Genomic_DNA"/>
</dbReference>
<gene>
    <name evidence="1" type="ORF">AAEO60_07285</name>
</gene>
<accession>A0ABU9IDH4</accession>
<dbReference type="PIRSF" id="PIRSF033199">
    <property type="entry name" value="UCP033199"/>
    <property type="match status" value="1"/>
</dbReference>
<protein>
    <submittedName>
        <fullName evidence="1">DUF2200 domain-containing protein</fullName>
    </submittedName>
</protein>
<evidence type="ECO:0000313" key="2">
    <source>
        <dbReference type="Proteomes" id="UP001497045"/>
    </source>
</evidence>